<evidence type="ECO:0000256" key="3">
    <source>
        <dbReference type="ARBA" id="ARBA00022989"/>
    </source>
</evidence>
<keyword evidence="3 6" id="KW-1133">Transmembrane helix</keyword>
<feature type="transmembrane region" description="Helical" evidence="6">
    <location>
        <begin position="347"/>
        <end position="368"/>
    </location>
</feature>
<evidence type="ECO:0000313" key="8">
    <source>
        <dbReference type="Proteomes" id="UP001182556"/>
    </source>
</evidence>
<dbReference type="EMBL" id="JAODAN010000003">
    <property type="protein sequence ID" value="KAK1925267.1"/>
    <property type="molecule type" value="Genomic_DNA"/>
</dbReference>
<dbReference type="SUPFAM" id="SSF103473">
    <property type="entry name" value="MFS general substrate transporter"/>
    <property type="match status" value="1"/>
</dbReference>
<feature type="transmembrane region" description="Helical" evidence="6">
    <location>
        <begin position="125"/>
        <end position="144"/>
    </location>
</feature>
<evidence type="ECO:0000256" key="2">
    <source>
        <dbReference type="ARBA" id="ARBA00022692"/>
    </source>
</evidence>
<dbReference type="InterPro" id="IPR036259">
    <property type="entry name" value="MFS_trans_sf"/>
</dbReference>
<dbReference type="PANTHER" id="PTHR23501:SF58">
    <property type="entry name" value="LOW AFFINITY HEME TRANSPORTER STR3"/>
    <property type="match status" value="1"/>
</dbReference>
<evidence type="ECO:0000256" key="1">
    <source>
        <dbReference type="ARBA" id="ARBA00004141"/>
    </source>
</evidence>
<feature type="compositionally biased region" description="Polar residues" evidence="5">
    <location>
        <begin position="1"/>
        <end position="11"/>
    </location>
</feature>
<feature type="transmembrane region" description="Helical" evidence="6">
    <location>
        <begin position="156"/>
        <end position="175"/>
    </location>
</feature>
<comment type="subcellular location">
    <subcellularLocation>
        <location evidence="1">Membrane</location>
        <topology evidence="1">Multi-pass membrane protein</topology>
    </subcellularLocation>
</comment>
<feature type="transmembrane region" description="Helical" evidence="6">
    <location>
        <begin position="586"/>
        <end position="604"/>
    </location>
</feature>
<feature type="transmembrane region" description="Helical" evidence="6">
    <location>
        <begin position="453"/>
        <end position="470"/>
    </location>
</feature>
<evidence type="ECO:0000313" key="7">
    <source>
        <dbReference type="EMBL" id="KAK1925267.1"/>
    </source>
</evidence>
<accession>A0AAD9L7A9</accession>
<feature type="transmembrane region" description="Helical" evidence="6">
    <location>
        <begin position="421"/>
        <end position="441"/>
    </location>
</feature>
<sequence>MTSITAPTFAQGNVPFLPPTLDSGDEASLTDDQRAADDRDAKSLPHEESQGGSSDLDEAYWEPAPGVIQDDGVTRIEALYLVYGKGWGLFTLWLSIGLISYAYALSQSTTYVYEQFAASSFGTHSLIGTISVITACMSSVAPPFIAKCADIFTRPWALLVAVVFYFVGYAVVAGSKNIQSVAGGMVIYTLGNSGISFLQGLLVADITSLQWRGTIQGAISLPWIPNAFVAGFITDGIGALSDEGWRWGYGMFCILVPVLIAPALAVLFIGDRKAKKLGALSLAAPSYYRRQVLAGRQPERPSKLKMLAFYWSRLNGFGLLLLGFAFGCILTPFTLKNTAKGGYTNPSLIALLTVGGILFIAWVVWDGYIAKYPIMPRRVLNRTFLACIAIDFFYYFSGYFVDLYWSSFVYVVVDWNDRDYSFYNNILTCGLCGLAVIAGFTQRYFHRYKYQQIVGLAIRCIGMGLTYAAAKNPTDALLVTARVITSVGGAISVISSQVASQGSVPHQDLAIAISVLSLWTNIGGAISQAISASVWTDKLPQNLEKYLGATHNATELADIFGSILIARTAEPRDQVIQAYKDTMTPLALAGLITSFLGLAAGFFTKDFRLGQEHNSVETHKIIKFREKEEVAPEVIAARARAVQEKVEREAAAEKSAATH</sequence>
<dbReference type="Gene3D" id="1.20.1250.20">
    <property type="entry name" value="MFS general substrate transporter like domains"/>
    <property type="match status" value="2"/>
</dbReference>
<feature type="transmembrane region" description="Helical" evidence="6">
    <location>
        <begin position="314"/>
        <end position="335"/>
    </location>
</feature>
<evidence type="ECO:0000256" key="6">
    <source>
        <dbReference type="SAM" id="Phobius"/>
    </source>
</evidence>
<gene>
    <name evidence="7" type="ORF">DB88DRAFT_483359</name>
</gene>
<organism evidence="7 8">
    <name type="scientific">Papiliotrema laurentii</name>
    <name type="common">Cryptococcus laurentii</name>
    <dbReference type="NCBI Taxonomy" id="5418"/>
    <lineage>
        <taxon>Eukaryota</taxon>
        <taxon>Fungi</taxon>
        <taxon>Dikarya</taxon>
        <taxon>Basidiomycota</taxon>
        <taxon>Agaricomycotina</taxon>
        <taxon>Tremellomycetes</taxon>
        <taxon>Tremellales</taxon>
        <taxon>Rhynchogastremaceae</taxon>
        <taxon>Papiliotrema</taxon>
    </lineage>
</organism>
<dbReference type="PANTHER" id="PTHR23501">
    <property type="entry name" value="MAJOR FACILITATOR SUPERFAMILY"/>
    <property type="match status" value="1"/>
</dbReference>
<dbReference type="GO" id="GO:0022857">
    <property type="term" value="F:transmembrane transporter activity"/>
    <property type="evidence" value="ECO:0007669"/>
    <property type="project" value="InterPro"/>
</dbReference>
<feature type="transmembrane region" description="Helical" evidence="6">
    <location>
        <begin position="87"/>
        <end position="105"/>
    </location>
</feature>
<feature type="transmembrane region" description="Helical" evidence="6">
    <location>
        <begin position="181"/>
        <end position="202"/>
    </location>
</feature>
<dbReference type="InterPro" id="IPR011701">
    <property type="entry name" value="MFS"/>
</dbReference>
<dbReference type="AlphaFoldDB" id="A0AAD9L7A9"/>
<proteinExistence type="predicted"/>
<feature type="transmembrane region" description="Helical" evidence="6">
    <location>
        <begin position="247"/>
        <end position="269"/>
    </location>
</feature>
<keyword evidence="4 6" id="KW-0472">Membrane</keyword>
<comment type="caution">
    <text evidence="7">The sequence shown here is derived from an EMBL/GenBank/DDBJ whole genome shotgun (WGS) entry which is preliminary data.</text>
</comment>
<evidence type="ECO:0000256" key="4">
    <source>
        <dbReference type="ARBA" id="ARBA00023136"/>
    </source>
</evidence>
<evidence type="ECO:0000256" key="5">
    <source>
        <dbReference type="SAM" id="MobiDB-lite"/>
    </source>
</evidence>
<dbReference type="Proteomes" id="UP001182556">
    <property type="component" value="Unassembled WGS sequence"/>
</dbReference>
<feature type="transmembrane region" description="Helical" evidence="6">
    <location>
        <begin position="380"/>
        <end position="401"/>
    </location>
</feature>
<feature type="compositionally biased region" description="Basic and acidic residues" evidence="5">
    <location>
        <begin position="31"/>
        <end position="49"/>
    </location>
</feature>
<keyword evidence="8" id="KW-1185">Reference proteome</keyword>
<reference evidence="7" key="1">
    <citation type="submission" date="2023-02" db="EMBL/GenBank/DDBJ databases">
        <title>Identification and recombinant expression of a fungal hydrolase from Papiliotrema laurentii that hydrolyzes apple cutin and clears colloidal polyester polyurethane.</title>
        <authorList>
            <consortium name="DOE Joint Genome Institute"/>
            <person name="Roman V.A."/>
            <person name="Bojanowski C."/>
            <person name="Crable B.R."/>
            <person name="Wagner D.N."/>
            <person name="Hung C.S."/>
            <person name="Nadeau L.J."/>
            <person name="Schratz L."/>
            <person name="Haridas S."/>
            <person name="Pangilinan J."/>
            <person name="Lipzen A."/>
            <person name="Na H."/>
            <person name="Yan M."/>
            <person name="Ng V."/>
            <person name="Grigoriev I.V."/>
            <person name="Spatafora J.W."/>
            <person name="Barlow D."/>
            <person name="Biffinger J."/>
            <person name="Kelley-Loughnane N."/>
            <person name="Varaljay V.A."/>
            <person name="Crookes-Goodson W.J."/>
        </authorList>
    </citation>
    <scope>NUCLEOTIDE SEQUENCE</scope>
    <source>
        <strain evidence="7">5307AH</strain>
    </source>
</reference>
<protein>
    <submittedName>
        <fullName evidence="7">Major facilitator superfamily domain-containing protein</fullName>
    </submittedName>
</protein>
<dbReference type="Pfam" id="PF07690">
    <property type="entry name" value="MFS_1"/>
    <property type="match status" value="1"/>
</dbReference>
<dbReference type="GO" id="GO:0005886">
    <property type="term" value="C:plasma membrane"/>
    <property type="evidence" value="ECO:0007669"/>
    <property type="project" value="TreeGrafter"/>
</dbReference>
<keyword evidence="2 6" id="KW-0812">Transmembrane</keyword>
<feature type="region of interest" description="Disordered" evidence="5">
    <location>
        <begin position="1"/>
        <end position="59"/>
    </location>
</feature>
<name>A0AAD9L7A9_PAPLA</name>